<reference evidence="6" key="1">
    <citation type="journal article" date="2019" name="Int. J. Syst. Evol. Microbiol.">
        <title>The Global Catalogue of Microorganisms (GCM) 10K type strain sequencing project: providing services to taxonomists for standard genome sequencing and annotation.</title>
        <authorList>
            <consortium name="The Broad Institute Genomics Platform"/>
            <consortium name="The Broad Institute Genome Sequencing Center for Infectious Disease"/>
            <person name="Wu L."/>
            <person name="Ma J."/>
        </authorList>
    </citation>
    <scope>NUCLEOTIDE SEQUENCE [LARGE SCALE GENOMIC DNA]</scope>
    <source>
        <strain evidence="6">CCUG 55585</strain>
    </source>
</reference>
<accession>A0ABW2YCP5</accession>
<dbReference type="InterPro" id="IPR018060">
    <property type="entry name" value="HTH_AraC"/>
</dbReference>
<evidence type="ECO:0000313" key="6">
    <source>
        <dbReference type="Proteomes" id="UP001597110"/>
    </source>
</evidence>
<dbReference type="PANTHER" id="PTHR43130">
    <property type="entry name" value="ARAC-FAMILY TRANSCRIPTIONAL REGULATOR"/>
    <property type="match status" value="1"/>
</dbReference>
<dbReference type="EMBL" id="JBHTIF010000001">
    <property type="protein sequence ID" value="MFD0726172.1"/>
    <property type="molecule type" value="Genomic_DNA"/>
</dbReference>
<dbReference type="SUPFAM" id="SSF46689">
    <property type="entry name" value="Homeodomain-like"/>
    <property type="match status" value="1"/>
</dbReference>
<keyword evidence="6" id="KW-1185">Reference proteome</keyword>
<evidence type="ECO:0000256" key="1">
    <source>
        <dbReference type="ARBA" id="ARBA00023015"/>
    </source>
</evidence>
<dbReference type="InterPro" id="IPR009057">
    <property type="entry name" value="Homeodomain-like_sf"/>
</dbReference>
<organism evidence="5 6">
    <name type="scientific">Lysobacter brunescens</name>
    <dbReference type="NCBI Taxonomy" id="262323"/>
    <lineage>
        <taxon>Bacteria</taxon>
        <taxon>Pseudomonadati</taxon>
        <taxon>Pseudomonadota</taxon>
        <taxon>Gammaproteobacteria</taxon>
        <taxon>Lysobacterales</taxon>
        <taxon>Lysobacteraceae</taxon>
        <taxon>Lysobacter</taxon>
    </lineage>
</organism>
<gene>
    <name evidence="5" type="ORF">ACFQ0E_11275</name>
</gene>
<name>A0ABW2YCP5_9GAMM</name>
<keyword evidence="1" id="KW-0805">Transcription regulation</keyword>
<dbReference type="Pfam" id="PF12833">
    <property type="entry name" value="HTH_18"/>
    <property type="match status" value="1"/>
</dbReference>
<protein>
    <submittedName>
        <fullName evidence="5">GlxA family transcriptional regulator</fullName>
    </submittedName>
</protein>
<dbReference type="InterPro" id="IPR018062">
    <property type="entry name" value="HTH_AraC-typ_CS"/>
</dbReference>
<dbReference type="InterPro" id="IPR052158">
    <property type="entry name" value="INH-QAR"/>
</dbReference>
<dbReference type="SMART" id="SM00342">
    <property type="entry name" value="HTH_ARAC"/>
    <property type="match status" value="1"/>
</dbReference>
<dbReference type="PANTHER" id="PTHR43130:SF3">
    <property type="entry name" value="HTH-TYPE TRANSCRIPTIONAL REGULATOR RV1931C"/>
    <property type="match status" value="1"/>
</dbReference>
<proteinExistence type="predicted"/>
<dbReference type="PROSITE" id="PS00041">
    <property type="entry name" value="HTH_ARAC_FAMILY_1"/>
    <property type="match status" value="1"/>
</dbReference>
<dbReference type="SUPFAM" id="SSF52317">
    <property type="entry name" value="Class I glutamine amidotransferase-like"/>
    <property type="match status" value="1"/>
</dbReference>
<keyword evidence="3" id="KW-0804">Transcription</keyword>
<evidence type="ECO:0000256" key="3">
    <source>
        <dbReference type="ARBA" id="ARBA00023163"/>
    </source>
</evidence>
<evidence type="ECO:0000313" key="5">
    <source>
        <dbReference type="EMBL" id="MFD0726172.1"/>
    </source>
</evidence>
<dbReference type="PROSITE" id="PS01124">
    <property type="entry name" value="HTH_ARAC_FAMILY_2"/>
    <property type="match status" value="1"/>
</dbReference>
<evidence type="ECO:0000259" key="4">
    <source>
        <dbReference type="PROSITE" id="PS01124"/>
    </source>
</evidence>
<dbReference type="Proteomes" id="UP001597110">
    <property type="component" value="Unassembled WGS sequence"/>
</dbReference>
<dbReference type="InterPro" id="IPR029062">
    <property type="entry name" value="Class_I_gatase-like"/>
</dbReference>
<dbReference type="Gene3D" id="1.10.10.60">
    <property type="entry name" value="Homeodomain-like"/>
    <property type="match status" value="1"/>
</dbReference>
<evidence type="ECO:0000256" key="2">
    <source>
        <dbReference type="ARBA" id="ARBA00023125"/>
    </source>
</evidence>
<sequence length="368" mass="40056">MIVALRRCWICMGQASKGCRHCPEAGRAPTMSGMDTIHSNMDAPTTLRIGLLLYPDCLPTGLFAFADLLHAANRRTGRCLFDARFVMIGGDAGREAAPAAHGLRLEGMAAFEADRFDAVLVPGFWAESPGQVSAAIERQSALVDALAACPPRLSCWAYCTGVAWLAASGRLDGEPATTTWWLADTMQARYPGVAWRCEQDLVSTSRSMTAGGVNGHHAIAQTVVERHLPPALFRDLARMMVLPRPVQPHPAFRAMSLIEQRSGLLRRLHALVEATPAERLTAAALAEPLAMSERTLSRKVLRETGMAVAAHARRVKLNQVSERLLLTRASVSRIAMDLGFSSESNLGRMFKAATGLSPQAYRREFAQR</sequence>
<comment type="caution">
    <text evidence="5">The sequence shown here is derived from an EMBL/GenBank/DDBJ whole genome shotgun (WGS) entry which is preliminary data.</text>
</comment>
<keyword evidence="2" id="KW-0238">DNA-binding</keyword>
<dbReference type="Gene3D" id="3.40.50.880">
    <property type="match status" value="1"/>
</dbReference>
<feature type="domain" description="HTH araC/xylS-type" evidence="4">
    <location>
        <begin position="266"/>
        <end position="364"/>
    </location>
</feature>